<protein>
    <recommendedName>
        <fullName evidence="2">Rab-GAP TBC domain-containing protein</fullName>
    </recommendedName>
</protein>
<dbReference type="GO" id="GO:0005789">
    <property type="term" value="C:endoplasmic reticulum membrane"/>
    <property type="evidence" value="ECO:0007669"/>
    <property type="project" value="TreeGrafter"/>
</dbReference>
<accession>A0AAU9ID15</accession>
<reference evidence="3" key="1">
    <citation type="submission" date="2021-09" db="EMBL/GenBank/DDBJ databases">
        <authorList>
            <consortium name="AG Swart"/>
            <person name="Singh M."/>
            <person name="Singh A."/>
            <person name="Seah K."/>
            <person name="Emmerich C."/>
        </authorList>
    </citation>
    <scope>NUCLEOTIDE SEQUENCE</scope>
    <source>
        <strain evidence="3">ATCC30299</strain>
    </source>
</reference>
<dbReference type="AlphaFoldDB" id="A0AAU9ID15"/>
<sequence length="338" mass="38989">MADSQAILDRAVAGRNIVRLKKICIDEGLKTNENRQKVWPLLLKIYDSTNFMSNWSTGEIKCKDSDIIGLDVNRSLFGLDLTDAYTEEERIAKRVDLSNIINAVFKFKPEFHYSQGFHSLCTTFLLVGDQDLGFKMSYQCAQLFVRDSLRKSFDEALVPSLMLFYTLLRKLDKELADKIEGYYRFEDELSVPMFCLSWVIAWLGHDIKEYSKVCRVYDFFLSTHSLAPLYFAVNIVLSQKEIVMETNEIHELHHRCEEIVDSLDIDKICTQSYNLMKKYPPRELIKEGTKPIPKDSPAVLYNNEIEEVFRHDKADEVKTIGLGLVLAAFSTLAIIYSD</sequence>
<keyword evidence="1" id="KW-0343">GTPase activation</keyword>
<evidence type="ECO:0000256" key="1">
    <source>
        <dbReference type="ARBA" id="ARBA00022468"/>
    </source>
</evidence>
<evidence type="ECO:0000313" key="3">
    <source>
        <dbReference type="EMBL" id="CAG9312062.1"/>
    </source>
</evidence>
<dbReference type="InterPro" id="IPR045913">
    <property type="entry name" value="TBC20/Gyp8-like"/>
</dbReference>
<dbReference type="InterPro" id="IPR035969">
    <property type="entry name" value="Rab-GAP_TBC_sf"/>
</dbReference>
<dbReference type="Gene3D" id="1.10.472.80">
    <property type="entry name" value="Ypt/Rab-GAP domain of gyp1p, domain 3"/>
    <property type="match status" value="1"/>
</dbReference>
<dbReference type="PANTHER" id="PTHR20913:SF7">
    <property type="entry name" value="RE60063P"/>
    <property type="match status" value="1"/>
</dbReference>
<dbReference type="EMBL" id="CAJZBQ010000005">
    <property type="protein sequence ID" value="CAG9312062.1"/>
    <property type="molecule type" value="Genomic_DNA"/>
</dbReference>
<gene>
    <name evidence="3" type="ORF">BSTOLATCC_MIC5319</name>
</gene>
<feature type="domain" description="Rab-GAP TBC" evidence="2">
    <location>
        <begin position="29"/>
        <end position="224"/>
    </location>
</feature>
<dbReference type="Gene3D" id="1.10.8.1310">
    <property type="match status" value="1"/>
</dbReference>
<dbReference type="PANTHER" id="PTHR20913">
    <property type="entry name" value="TBC1 DOMAIN FAMILY MEMBER 20/GTPASE"/>
    <property type="match status" value="1"/>
</dbReference>
<proteinExistence type="predicted"/>
<dbReference type="GO" id="GO:0005096">
    <property type="term" value="F:GTPase activator activity"/>
    <property type="evidence" value="ECO:0007669"/>
    <property type="project" value="UniProtKB-KW"/>
</dbReference>
<dbReference type="SMART" id="SM00164">
    <property type="entry name" value="TBC"/>
    <property type="match status" value="1"/>
</dbReference>
<comment type="caution">
    <text evidence="3">The sequence shown here is derived from an EMBL/GenBank/DDBJ whole genome shotgun (WGS) entry which is preliminary data.</text>
</comment>
<dbReference type="Proteomes" id="UP001162131">
    <property type="component" value="Unassembled WGS sequence"/>
</dbReference>
<evidence type="ECO:0000313" key="4">
    <source>
        <dbReference type="Proteomes" id="UP001162131"/>
    </source>
</evidence>
<name>A0AAU9ID15_9CILI</name>
<dbReference type="GO" id="GO:0006888">
    <property type="term" value="P:endoplasmic reticulum to Golgi vesicle-mediated transport"/>
    <property type="evidence" value="ECO:0007669"/>
    <property type="project" value="TreeGrafter"/>
</dbReference>
<dbReference type="Pfam" id="PF00566">
    <property type="entry name" value="RabGAP-TBC"/>
    <property type="match status" value="1"/>
</dbReference>
<dbReference type="PROSITE" id="PS50086">
    <property type="entry name" value="TBC_RABGAP"/>
    <property type="match status" value="1"/>
</dbReference>
<dbReference type="SUPFAM" id="SSF47923">
    <property type="entry name" value="Ypt/Rab-GAP domain of gyp1p"/>
    <property type="match status" value="2"/>
</dbReference>
<dbReference type="InterPro" id="IPR000195">
    <property type="entry name" value="Rab-GAP-TBC_dom"/>
</dbReference>
<evidence type="ECO:0000259" key="2">
    <source>
        <dbReference type="PROSITE" id="PS50086"/>
    </source>
</evidence>
<organism evidence="3 4">
    <name type="scientific">Blepharisma stoltei</name>
    <dbReference type="NCBI Taxonomy" id="1481888"/>
    <lineage>
        <taxon>Eukaryota</taxon>
        <taxon>Sar</taxon>
        <taxon>Alveolata</taxon>
        <taxon>Ciliophora</taxon>
        <taxon>Postciliodesmatophora</taxon>
        <taxon>Heterotrichea</taxon>
        <taxon>Heterotrichida</taxon>
        <taxon>Blepharismidae</taxon>
        <taxon>Blepharisma</taxon>
    </lineage>
</organism>
<keyword evidence="4" id="KW-1185">Reference proteome</keyword>